<dbReference type="InterPro" id="IPR041800">
    <property type="entry name" value="ASCC2_CUE"/>
</dbReference>
<organism evidence="3 4">
    <name type="scientific">Jimgerdemannia flammicorona</name>
    <dbReference type="NCBI Taxonomy" id="994334"/>
    <lineage>
        <taxon>Eukaryota</taxon>
        <taxon>Fungi</taxon>
        <taxon>Fungi incertae sedis</taxon>
        <taxon>Mucoromycota</taxon>
        <taxon>Mucoromycotina</taxon>
        <taxon>Endogonomycetes</taxon>
        <taxon>Endogonales</taxon>
        <taxon>Endogonaceae</taxon>
        <taxon>Jimgerdemannia</taxon>
    </lineage>
</organism>
<evidence type="ECO:0000259" key="2">
    <source>
        <dbReference type="PROSITE" id="PS51140"/>
    </source>
</evidence>
<dbReference type="PROSITE" id="PS51140">
    <property type="entry name" value="CUE"/>
    <property type="match status" value="1"/>
</dbReference>
<evidence type="ECO:0000313" key="3">
    <source>
        <dbReference type="EMBL" id="RUS24776.1"/>
    </source>
</evidence>
<feature type="compositionally biased region" description="Basic and acidic residues" evidence="1">
    <location>
        <begin position="353"/>
        <end position="388"/>
    </location>
</feature>
<sequence length="644" mass="71654">MHPFIPYVPKTAEGVTETDWQLALSTWNSSLSNLLRATDESFLKQITTDTSLHHFFETFLRYHASGTADVATGSTAEIQLVKSVLVTFLRLSELSSTDAPITSPPNLINLATVYGKSNVQTTRTVFGNLNVRLPQLVAQFVPLVPATLDCLHRIQQLYVKDSTIKSANGATPDTKAHDVVQNIDILLGVAFTLDSLFAVSFPIAHIFYDHTDFLPTIIDLYDTTLPGIYDVLGAEKGGGSLTHRSKIGGVKVALVSMMNHLLDACFFSHLGYVSSDDDPAILIGGAEPSGAKEDLPETVVERFNDMMMWWFDRSNLEAERAFDTAPLVMDLEVECNLNGKLARIKREKIPDHVVRADSQHEPGERDAEGTRRADTADASRARNAEKAHERHRWGRVPGIKRGMYHTLFDLLPSIFDCRCPLVSVSDGYRSLCLGFQHDASDEYIHRTMLISELREIFNHLGEGFIEACLIANGDNVEVVTNQLLEKTLPKELDKLDRSLARAPMKSVPRDVANVTTTVQNLALGNDPLKTRHNVFDNDDFDVFAGKSLDKGRVNLGKKARGTANQMLDDKSFVRDFKQNIIESVYNVYDDELDDTYDDVGRAGPLDLRFVDEYDDQELGPRSAARQQACVETHFSGSTPCYIVL</sequence>
<dbReference type="Pfam" id="PF02845">
    <property type="entry name" value="CUE"/>
    <property type="match status" value="1"/>
</dbReference>
<dbReference type="EMBL" id="RBNJ01014944">
    <property type="protein sequence ID" value="RUS24776.1"/>
    <property type="molecule type" value="Genomic_DNA"/>
</dbReference>
<evidence type="ECO:0000313" key="4">
    <source>
        <dbReference type="Proteomes" id="UP000274822"/>
    </source>
</evidence>
<dbReference type="Gene3D" id="1.10.8.10">
    <property type="entry name" value="DNA helicase RuvA subunit, C-terminal domain"/>
    <property type="match status" value="1"/>
</dbReference>
<dbReference type="AlphaFoldDB" id="A0A433Q4Q2"/>
<reference evidence="3 4" key="1">
    <citation type="journal article" date="2018" name="New Phytol.">
        <title>Phylogenomics of Endogonaceae and evolution of mycorrhizas within Mucoromycota.</title>
        <authorList>
            <person name="Chang Y."/>
            <person name="Desiro A."/>
            <person name="Na H."/>
            <person name="Sandor L."/>
            <person name="Lipzen A."/>
            <person name="Clum A."/>
            <person name="Barry K."/>
            <person name="Grigoriev I.V."/>
            <person name="Martin F.M."/>
            <person name="Stajich J.E."/>
            <person name="Smith M.E."/>
            <person name="Bonito G."/>
            <person name="Spatafora J.W."/>
        </authorList>
    </citation>
    <scope>NUCLEOTIDE SEQUENCE [LARGE SCALE GENOMIC DNA]</scope>
    <source>
        <strain evidence="3 4">AD002</strain>
    </source>
</reference>
<accession>A0A433Q4Q2</accession>
<dbReference type="CDD" id="cd14364">
    <property type="entry name" value="CUE_ASCC2"/>
    <property type="match status" value="1"/>
</dbReference>
<dbReference type="PANTHER" id="PTHR21494">
    <property type="entry name" value="ACTIVATING SIGNAL COINTEGRATOR 1 COMPLEX SUBUNIT 2 ASC-1 COMPLEX SUBUNIT P100"/>
    <property type="match status" value="1"/>
</dbReference>
<evidence type="ECO:0000256" key="1">
    <source>
        <dbReference type="SAM" id="MobiDB-lite"/>
    </source>
</evidence>
<proteinExistence type="predicted"/>
<dbReference type="SMART" id="SM00546">
    <property type="entry name" value="CUE"/>
    <property type="match status" value="1"/>
</dbReference>
<dbReference type="InterPro" id="IPR009060">
    <property type="entry name" value="UBA-like_sf"/>
</dbReference>
<comment type="caution">
    <text evidence="3">The sequence shown here is derived from an EMBL/GenBank/DDBJ whole genome shotgun (WGS) entry which is preliminary data.</text>
</comment>
<protein>
    <recommendedName>
        <fullName evidence="2">CUE domain-containing protein</fullName>
    </recommendedName>
</protein>
<dbReference type="GO" id="GO:0043130">
    <property type="term" value="F:ubiquitin binding"/>
    <property type="evidence" value="ECO:0007669"/>
    <property type="project" value="InterPro"/>
</dbReference>
<feature type="domain" description="CUE" evidence="2">
    <location>
        <begin position="445"/>
        <end position="488"/>
    </location>
</feature>
<dbReference type="PANTHER" id="PTHR21494:SF0">
    <property type="entry name" value="ACTIVATING SIGNAL COINTEGRATOR 1 COMPLEX SUBUNIT 2"/>
    <property type="match status" value="1"/>
</dbReference>
<gene>
    <name evidence="3" type="ORF">BC938DRAFT_473082</name>
</gene>
<feature type="region of interest" description="Disordered" evidence="1">
    <location>
        <begin position="353"/>
        <end position="391"/>
    </location>
</feature>
<name>A0A433Q4Q2_9FUNG</name>
<dbReference type="SUPFAM" id="SSF46934">
    <property type="entry name" value="UBA-like"/>
    <property type="match status" value="1"/>
</dbReference>
<dbReference type="InterPro" id="IPR003892">
    <property type="entry name" value="CUE"/>
</dbReference>
<keyword evidence="4" id="KW-1185">Reference proteome</keyword>
<dbReference type="Proteomes" id="UP000274822">
    <property type="component" value="Unassembled WGS sequence"/>
</dbReference>
<dbReference type="InterPro" id="IPR052586">
    <property type="entry name" value="ASCC2"/>
</dbReference>